<sequence>MFGLSGNNKEAGDPVPPEWTEQIRETRERWFAFLQKLEERVEELCQAAIPELKAMRSSTDAVYEANIGQVWSGIRGQINQVREKARQTEEQKIRPFYRRLDSTGIAYTTALQFSEACAERYRRFEVFCHNWQEQLEAATKQDHEALYQKILNEHEQLKHQFKCLQCGAPIYLEKIYFSTSYLQCPACRTQNTYEPSTLAKSLSWIARDLAEERTAHLLDAYNKDAARNPDLYRSYLRSMFDEWNRIVPDMAASNEKFYQRLLDDFNKSV</sequence>
<dbReference type="EMBL" id="FMZO01000002">
    <property type="protein sequence ID" value="SDC48189.1"/>
    <property type="molecule type" value="Genomic_DNA"/>
</dbReference>
<proteinExistence type="predicted"/>
<dbReference type="AlphaFoldDB" id="A0A1G6LYA1"/>
<dbReference type="Proteomes" id="UP000198757">
    <property type="component" value="Unassembled WGS sequence"/>
</dbReference>
<dbReference type="OrthoDB" id="5502466at2"/>
<evidence type="ECO:0000313" key="1">
    <source>
        <dbReference type="EMBL" id="SDC48189.1"/>
    </source>
</evidence>
<dbReference type="RefSeq" id="WP_090389095.1">
    <property type="nucleotide sequence ID" value="NZ_FMZO01000002.1"/>
</dbReference>
<evidence type="ECO:0000313" key="2">
    <source>
        <dbReference type="Proteomes" id="UP000198757"/>
    </source>
</evidence>
<gene>
    <name evidence="1" type="ORF">SAMN04487894_102496</name>
</gene>
<accession>A0A1G6LYA1</accession>
<name>A0A1G6LYA1_NIADE</name>
<organism evidence="1 2">
    <name type="scientific">Niabella drilacis (strain DSM 25811 / CCM 8410 / CCUG 62505 / LMG 26954 / E90)</name>
    <dbReference type="NCBI Taxonomy" id="1285928"/>
    <lineage>
        <taxon>Bacteria</taxon>
        <taxon>Pseudomonadati</taxon>
        <taxon>Bacteroidota</taxon>
        <taxon>Chitinophagia</taxon>
        <taxon>Chitinophagales</taxon>
        <taxon>Chitinophagaceae</taxon>
        <taxon>Niabella</taxon>
    </lineage>
</organism>
<protein>
    <submittedName>
        <fullName evidence="1">Uncharacterized protein</fullName>
    </submittedName>
</protein>
<reference evidence="2" key="1">
    <citation type="submission" date="2016-10" db="EMBL/GenBank/DDBJ databases">
        <authorList>
            <person name="Varghese N."/>
            <person name="Submissions S."/>
        </authorList>
    </citation>
    <scope>NUCLEOTIDE SEQUENCE [LARGE SCALE GENOMIC DNA]</scope>
    <source>
        <strain evidence="2">DSM 25811 / CCM 8410 / LMG 26954 / E90</strain>
    </source>
</reference>
<keyword evidence="2" id="KW-1185">Reference proteome</keyword>
<dbReference type="STRING" id="1285928.SAMN04487894_102496"/>